<dbReference type="Gene3D" id="1.20.1250.20">
    <property type="entry name" value="MFS general substrate transporter like domains"/>
    <property type="match status" value="1"/>
</dbReference>
<comment type="subcellular location">
    <subcellularLocation>
        <location evidence="1">Cell membrane</location>
        <topology evidence="1">Multi-pass membrane protein</topology>
    </subcellularLocation>
</comment>
<dbReference type="GO" id="GO:0005886">
    <property type="term" value="C:plasma membrane"/>
    <property type="evidence" value="ECO:0007669"/>
    <property type="project" value="UniProtKB-SubCell"/>
</dbReference>
<keyword evidence="3 6" id="KW-0812">Transmembrane</keyword>
<protein>
    <submittedName>
        <fullName evidence="8">Putative MFS family arabinose efflux permease</fullName>
    </submittedName>
</protein>
<dbReference type="EMBL" id="SNXZ01000003">
    <property type="protein sequence ID" value="TDP97455.1"/>
    <property type="molecule type" value="Genomic_DNA"/>
</dbReference>
<accession>A0A4R6SEA2</accession>
<feature type="transmembrane region" description="Helical" evidence="6">
    <location>
        <begin position="292"/>
        <end position="309"/>
    </location>
</feature>
<feature type="transmembrane region" description="Helical" evidence="6">
    <location>
        <begin position="330"/>
        <end position="354"/>
    </location>
</feature>
<feature type="transmembrane region" description="Helical" evidence="6">
    <location>
        <begin position="360"/>
        <end position="379"/>
    </location>
</feature>
<dbReference type="PANTHER" id="PTHR23513">
    <property type="entry name" value="INTEGRAL MEMBRANE EFFLUX PROTEIN-RELATED"/>
    <property type="match status" value="1"/>
</dbReference>
<dbReference type="SUPFAM" id="SSF103473">
    <property type="entry name" value="MFS general substrate transporter"/>
    <property type="match status" value="1"/>
</dbReference>
<dbReference type="GO" id="GO:0022857">
    <property type="term" value="F:transmembrane transporter activity"/>
    <property type="evidence" value="ECO:0007669"/>
    <property type="project" value="InterPro"/>
</dbReference>
<dbReference type="OrthoDB" id="3685956at2"/>
<sequence length="390" mass="39475">MRGRRDLLLLASGLAVSVFGSAMTGIVLLLQAQPKGGLAVAAVLIAELVPVIVAAPVSGVLVDRLPNKRLLSSALVLQAGGVGLIILGLASLPVVLIGLVLVGFGASVANPTASALVPAVAGEEWSTRGYAWVATGRSFGTLVGVAVGGVLVGLLGAHGALLVDGLTYLVDAALVLTLRADRVPHQHKRRPRALDGWRFLRADPVLLTVVASLAVTIAGIVLINVADVFFVVDVLGGGAITIGLLQGCWMIGMLTGARVAARLRSVHALVTGLGVAGCTIGLASMIPAAVPFVLVNGACFLLGGISNAVQNVTQQGLVRLRTPEDQRGRVFAATGSLLNTANVSGTVAGGFVVGAIGPRWTFAVAGTAALLSGLAALVLRVRTRETAPVT</sequence>
<dbReference type="Proteomes" id="UP000295444">
    <property type="component" value="Unassembled WGS sequence"/>
</dbReference>
<evidence type="ECO:0000313" key="9">
    <source>
        <dbReference type="Proteomes" id="UP000295444"/>
    </source>
</evidence>
<keyword evidence="9" id="KW-1185">Reference proteome</keyword>
<keyword evidence="2" id="KW-1003">Cell membrane</keyword>
<feature type="transmembrane region" description="Helical" evidence="6">
    <location>
        <begin position="7"/>
        <end position="30"/>
    </location>
</feature>
<feature type="transmembrane region" description="Helical" evidence="6">
    <location>
        <begin position="229"/>
        <end position="254"/>
    </location>
</feature>
<dbReference type="CDD" id="cd06173">
    <property type="entry name" value="MFS_MefA_like"/>
    <property type="match status" value="1"/>
</dbReference>
<feature type="transmembrane region" description="Helical" evidence="6">
    <location>
        <begin position="129"/>
        <end position="154"/>
    </location>
</feature>
<evidence type="ECO:0000256" key="2">
    <source>
        <dbReference type="ARBA" id="ARBA00022475"/>
    </source>
</evidence>
<dbReference type="Pfam" id="PF07690">
    <property type="entry name" value="MFS_1"/>
    <property type="match status" value="1"/>
</dbReference>
<dbReference type="InterPro" id="IPR022324">
    <property type="entry name" value="Bacilysin_exporter_BacE_put"/>
</dbReference>
<keyword evidence="5 6" id="KW-0472">Membrane</keyword>
<dbReference type="PANTHER" id="PTHR23513:SF11">
    <property type="entry name" value="STAPHYLOFERRIN A TRANSPORTER"/>
    <property type="match status" value="1"/>
</dbReference>
<organism evidence="8 9">
    <name type="scientific">Labedaea rhizosphaerae</name>
    <dbReference type="NCBI Taxonomy" id="598644"/>
    <lineage>
        <taxon>Bacteria</taxon>
        <taxon>Bacillati</taxon>
        <taxon>Actinomycetota</taxon>
        <taxon>Actinomycetes</taxon>
        <taxon>Pseudonocardiales</taxon>
        <taxon>Pseudonocardiaceae</taxon>
        <taxon>Labedaea</taxon>
    </lineage>
</organism>
<gene>
    <name evidence="8" type="ORF">EV186_103419</name>
</gene>
<dbReference type="AlphaFoldDB" id="A0A4R6SEA2"/>
<evidence type="ECO:0000259" key="7">
    <source>
        <dbReference type="PROSITE" id="PS50850"/>
    </source>
</evidence>
<feature type="transmembrane region" description="Helical" evidence="6">
    <location>
        <begin position="266"/>
        <end position="286"/>
    </location>
</feature>
<dbReference type="PRINTS" id="PR01988">
    <property type="entry name" value="EXPORTERBACE"/>
</dbReference>
<comment type="caution">
    <text evidence="8">The sequence shown here is derived from an EMBL/GenBank/DDBJ whole genome shotgun (WGS) entry which is preliminary data.</text>
</comment>
<evidence type="ECO:0000256" key="6">
    <source>
        <dbReference type="SAM" id="Phobius"/>
    </source>
</evidence>
<feature type="transmembrane region" description="Helical" evidence="6">
    <location>
        <begin position="199"/>
        <end position="223"/>
    </location>
</feature>
<dbReference type="InterPro" id="IPR036259">
    <property type="entry name" value="MFS_trans_sf"/>
</dbReference>
<proteinExistence type="predicted"/>
<keyword evidence="4 6" id="KW-1133">Transmembrane helix</keyword>
<feature type="transmembrane region" description="Helical" evidence="6">
    <location>
        <begin position="36"/>
        <end position="58"/>
    </location>
</feature>
<evidence type="ECO:0000256" key="4">
    <source>
        <dbReference type="ARBA" id="ARBA00022989"/>
    </source>
</evidence>
<evidence type="ECO:0000313" key="8">
    <source>
        <dbReference type="EMBL" id="TDP97455.1"/>
    </source>
</evidence>
<feature type="domain" description="Major facilitator superfamily (MFS) profile" evidence="7">
    <location>
        <begin position="1"/>
        <end position="183"/>
    </location>
</feature>
<name>A0A4R6SEA2_LABRH</name>
<dbReference type="RefSeq" id="WP_133850661.1">
    <property type="nucleotide sequence ID" value="NZ_SNXZ01000003.1"/>
</dbReference>
<reference evidence="8 9" key="1">
    <citation type="submission" date="2019-03" db="EMBL/GenBank/DDBJ databases">
        <title>Genomic Encyclopedia of Type Strains, Phase IV (KMG-IV): sequencing the most valuable type-strain genomes for metagenomic binning, comparative biology and taxonomic classification.</title>
        <authorList>
            <person name="Goeker M."/>
        </authorList>
    </citation>
    <scope>NUCLEOTIDE SEQUENCE [LARGE SCALE GENOMIC DNA]</scope>
    <source>
        <strain evidence="8 9">DSM 45361</strain>
    </source>
</reference>
<evidence type="ECO:0000256" key="1">
    <source>
        <dbReference type="ARBA" id="ARBA00004651"/>
    </source>
</evidence>
<dbReference type="PROSITE" id="PS50850">
    <property type="entry name" value="MFS"/>
    <property type="match status" value="1"/>
</dbReference>
<evidence type="ECO:0000256" key="3">
    <source>
        <dbReference type="ARBA" id="ARBA00022692"/>
    </source>
</evidence>
<dbReference type="InterPro" id="IPR011701">
    <property type="entry name" value="MFS"/>
</dbReference>
<evidence type="ECO:0000256" key="5">
    <source>
        <dbReference type="ARBA" id="ARBA00023136"/>
    </source>
</evidence>
<dbReference type="InterPro" id="IPR020846">
    <property type="entry name" value="MFS_dom"/>
</dbReference>